<evidence type="ECO:0000313" key="2">
    <source>
        <dbReference type="EMBL" id="CAD6258578.1"/>
    </source>
</evidence>
<name>A0A811QLT0_9POAL</name>
<feature type="region of interest" description="Disordered" evidence="1">
    <location>
        <begin position="68"/>
        <end position="109"/>
    </location>
</feature>
<evidence type="ECO:0000256" key="1">
    <source>
        <dbReference type="SAM" id="MobiDB-lite"/>
    </source>
</evidence>
<feature type="region of interest" description="Disordered" evidence="1">
    <location>
        <begin position="178"/>
        <end position="264"/>
    </location>
</feature>
<feature type="compositionally biased region" description="Basic and acidic residues" evidence="1">
    <location>
        <begin position="197"/>
        <end position="206"/>
    </location>
</feature>
<sequence>MAADATRIVSIADAARAIRSIDGVAEGSFFVAPFYPENFLVRCQSMLVRDRILATRAVACARDMASAVSMDEPGSRGNSNDEVQGSHRDRGSPPTRLGRGHSGQNLGPQLLAPVRRSALRQQDRPLRIQALGLDLHIAENEIVGATANNLHFSNLPPYLRRKDVLSYRVLVHIRNVYDFDPANPSPPPSPPESDDGDSGHDSNPDRHHFHRGTGPRIQGFRCNRGIVDGEVPTTGPACMGAGQPTSAPTSSPQIAEQFPRISDS</sequence>
<organism evidence="2 3">
    <name type="scientific">Miscanthus lutarioriparius</name>
    <dbReference type="NCBI Taxonomy" id="422564"/>
    <lineage>
        <taxon>Eukaryota</taxon>
        <taxon>Viridiplantae</taxon>
        <taxon>Streptophyta</taxon>
        <taxon>Embryophyta</taxon>
        <taxon>Tracheophyta</taxon>
        <taxon>Spermatophyta</taxon>
        <taxon>Magnoliopsida</taxon>
        <taxon>Liliopsida</taxon>
        <taxon>Poales</taxon>
        <taxon>Poaceae</taxon>
        <taxon>PACMAD clade</taxon>
        <taxon>Panicoideae</taxon>
        <taxon>Andropogonodae</taxon>
        <taxon>Andropogoneae</taxon>
        <taxon>Saccharinae</taxon>
        <taxon>Miscanthus</taxon>
    </lineage>
</organism>
<gene>
    <name evidence="2" type="ORF">NCGR_LOCUS42048</name>
</gene>
<accession>A0A811QLT0</accession>
<dbReference type="Proteomes" id="UP000604825">
    <property type="component" value="Unassembled WGS sequence"/>
</dbReference>
<protein>
    <submittedName>
        <fullName evidence="2">Uncharacterized protein</fullName>
    </submittedName>
</protein>
<evidence type="ECO:0000313" key="3">
    <source>
        <dbReference type="Proteomes" id="UP000604825"/>
    </source>
</evidence>
<proteinExistence type="predicted"/>
<feature type="compositionally biased region" description="Polar residues" evidence="1">
    <location>
        <begin position="243"/>
        <end position="254"/>
    </location>
</feature>
<reference evidence="2" key="1">
    <citation type="submission" date="2020-10" db="EMBL/GenBank/DDBJ databases">
        <authorList>
            <person name="Han B."/>
            <person name="Lu T."/>
            <person name="Zhao Q."/>
            <person name="Huang X."/>
            <person name="Zhao Y."/>
        </authorList>
    </citation>
    <scope>NUCLEOTIDE SEQUENCE</scope>
</reference>
<comment type="caution">
    <text evidence="2">The sequence shown here is derived from an EMBL/GenBank/DDBJ whole genome shotgun (WGS) entry which is preliminary data.</text>
</comment>
<dbReference type="AlphaFoldDB" id="A0A811QLT0"/>
<dbReference type="EMBL" id="CAJGYO010000010">
    <property type="protein sequence ID" value="CAD6258578.1"/>
    <property type="molecule type" value="Genomic_DNA"/>
</dbReference>
<keyword evidence="3" id="KW-1185">Reference proteome</keyword>